<dbReference type="AlphaFoldDB" id="A0AA96GF41"/>
<name>A0AA96GF41_9BACT</name>
<dbReference type="KEGG" id="nall:PP769_11440"/>
<organism evidence="2 3">
    <name type="scientific">Candidatus Nitrospira allomarina</name>
    <dbReference type="NCBI Taxonomy" id="3020900"/>
    <lineage>
        <taxon>Bacteria</taxon>
        <taxon>Pseudomonadati</taxon>
        <taxon>Nitrospirota</taxon>
        <taxon>Nitrospiria</taxon>
        <taxon>Nitrospirales</taxon>
        <taxon>Nitrospiraceae</taxon>
        <taxon>Nitrospira</taxon>
    </lineage>
</organism>
<accession>A0AA96GF41</accession>
<dbReference type="PANTHER" id="PTHR30543:SF21">
    <property type="entry name" value="NAD(P)H-DEPENDENT FMN REDUCTASE LOT6"/>
    <property type="match status" value="1"/>
</dbReference>
<dbReference type="InterPro" id="IPR050712">
    <property type="entry name" value="NAD(P)H-dep_reductase"/>
</dbReference>
<protein>
    <submittedName>
        <fullName evidence="2">NAD(P)H-dependent oxidoreductase</fullName>
    </submittedName>
</protein>
<dbReference type="EMBL" id="CP116967">
    <property type="protein sequence ID" value="WNM56591.1"/>
    <property type="molecule type" value="Genomic_DNA"/>
</dbReference>
<dbReference type="InterPro" id="IPR005025">
    <property type="entry name" value="FMN_Rdtase-like_dom"/>
</dbReference>
<evidence type="ECO:0000259" key="1">
    <source>
        <dbReference type="Pfam" id="PF03358"/>
    </source>
</evidence>
<proteinExistence type="predicted"/>
<evidence type="ECO:0000313" key="2">
    <source>
        <dbReference type="EMBL" id="WNM56591.1"/>
    </source>
</evidence>
<dbReference type="Gene3D" id="3.40.50.360">
    <property type="match status" value="1"/>
</dbReference>
<keyword evidence="3" id="KW-1185">Reference proteome</keyword>
<sequence length="201" mass="22492">MPLNLAIFYGSVRTDRQGIKAARFMLNTCQSRGHAATLIDPLLYPLPLLDKMYKEFKPGQAPQPLQQVADLIIPADGYIIVSGEYNHTIPPALSNVLDHFLEEYFRKPSAIVCYSAGGFGGVRAAMTLRAMLAELGMSSIPSLFPISHVQDAFQEDGTPTDQNFHQKAREFFEELEWYAYALKQARTHPCPRSESSTRSHT</sequence>
<dbReference type="SUPFAM" id="SSF52218">
    <property type="entry name" value="Flavoproteins"/>
    <property type="match status" value="1"/>
</dbReference>
<dbReference type="Proteomes" id="UP001302719">
    <property type="component" value="Chromosome"/>
</dbReference>
<reference evidence="2 3" key="1">
    <citation type="submission" date="2023-01" db="EMBL/GenBank/DDBJ databases">
        <title>Cultivation and genomic characterization of new, ubiquitous marine nitrite-oxidizing bacteria from the Nitrospirales.</title>
        <authorList>
            <person name="Mueller A.J."/>
            <person name="Daebeler A."/>
            <person name="Herbold C.W."/>
            <person name="Kirkegaard R.H."/>
            <person name="Daims H."/>
        </authorList>
    </citation>
    <scope>NUCLEOTIDE SEQUENCE [LARGE SCALE GENOMIC DNA]</scope>
    <source>
        <strain evidence="2 3">VA</strain>
    </source>
</reference>
<gene>
    <name evidence="2" type="ORF">PP769_11440</name>
</gene>
<dbReference type="GO" id="GO:0016491">
    <property type="term" value="F:oxidoreductase activity"/>
    <property type="evidence" value="ECO:0007669"/>
    <property type="project" value="InterPro"/>
</dbReference>
<dbReference type="InterPro" id="IPR029039">
    <property type="entry name" value="Flavoprotein-like_sf"/>
</dbReference>
<dbReference type="Pfam" id="PF03358">
    <property type="entry name" value="FMN_red"/>
    <property type="match status" value="1"/>
</dbReference>
<dbReference type="GO" id="GO:0010181">
    <property type="term" value="F:FMN binding"/>
    <property type="evidence" value="ECO:0007669"/>
    <property type="project" value="TreeGrafter"/>
</dbReference>
<evidence type="ECO:0000313" key="3">
    <source>
        <dbReference type="Proteomes" id="UP001302719"/>
    </source>
</evidence>
<dbReference type="GO" id="GO:0005829">
    <property type="term" value="C:cytosol"/>
    <property type="evidence" value="ECO:0007669"/>
    <property type="project" value="TreeGrafter"/>
</dbReference>
<dbReference type="PANTHER" id="PTHR30543">
    <property type="entry name" value="CHROMATE REDUCTASE"/>
    <property type="match status" value="1"/>
</dbReference>
<feature type="domain" description="NADPH-dependent FMN reductase-like" evidence="1">
    <location>
        <begin position="4"/>
        <end position="149"/>
    </location>
</feature>
<dbReference type="RefSeq" id="WP_312640189.1">
    <property type="nucleotide sequence ID" value="NZ_CP116967.1"/>
</dbReference>